<keyword evidence="4" id="KW-1185">Reference proteome</keyword>
<evidence type="ECO:0000313" key="3">
    <source>
        <dbReference type="EMBL" id="OBA21171.1"/>
    </source>
</evidence>
<dbReference type="PROSITE" id="PS50263">
    <property type="entry name" value="CN_HYDROLASE"/>
    <property type="match status" value="1"/>
</dbReference>
<dbReference type="SUPFAM" id="SSF56317">
    <property type="entry name" value="Carbon-nitrogen hydrolase"/>
    <property type="match status" value="1"/>
</dbReference>
<keyword evidence="1 3" id="KW-0378">Hydrolase</keyword>
<dbReference type="InterPro" id="IPR001110">
    <property type="entry name" value="UPF0012_CS"/>
</dbReference>
<evidence type="ECO:0000313" key="4">
    <source>
        <dbReference type="Proteomes" id="UP000092555"/>
    </source>
</evidence>
<dbReference type="GO" id="GO:0016811">
    <property type="term" value="F:hydrolase activity, acting on carbon-nitrogen (but not peptide) bonds, in linear amides"/>
    <property type="evidence" value="ECO:0007669"/>
    <property type="project" value="InterPro"/>
</dbReference>
<comment type="caution">
    <text evidence="3">The sequence shown here is derived from an EMBL/GenBank/DDBJ whole genome shotgun (WGS) entry which is preliminary data.</text>
</comment>
<dbReference type="STRING" id="869754.A0A1A0HAY4"/>
<dbReference type="InterPro" id="IPR003010">
    <property type="entry name" value="C-N_Hydrolase"/>
</dbReference>
<reference evidence="3 4" key="1">
    <citation type="submission" date="2016-05" db="EMBL/GenBank/DDBJ databases">
        <title>Comparative genomics of biotechnologically important yeasts.</title>
        <authorList>
            <consortium name="DOE Joint Genome Institute"/>
            <person name="Riley R."/>
            <person name="Haridas S."/>
            <person name="Wolfe K.H."/>
            <person name="Lopes M.R."/>
            <person name="Hittinger C.T."/>
            <person name="Goker M."/>
            <person name="Salamov A."/>
            <person name="Wisecaver J."/>
            <person name="Long T.M."/>
            <person name="Aerts A.L."/>
            <person name="Barry K."/>
            <person name="Choi C."/>
            <person name="Clum A."/>
            <person name="Coughlan A.Y."/>
            <person name="Deshpande S."/>
            <person name="Douglass A.P."/>
            <person name="Hanson S.J."/>
            <person name="Klenk H.-P."/>
            <person name="LaButti K."/>
            <person name="Lapidus A."/>
            <person name="Lindquist E."/>
            <person name="Lipzen A."/>
            <person name="Meier-kolthoff J.P."/>
            <person name="Ohm R.A."/>
            <person name="Otillar R.P."/>
            <person name="Pangilinan J."/>
            <person name="Peng Y."/>
            <person name="Rokas A."/>
            <person name="Rosa C.A."/>
            <person name="Scheuner C."/>
            <person name="Sibirny A.A."/>
            <person name="Slot J.C."/>
            <person name="Stielow J.B."/>
            <person name="Sun H."/>
            <person name="Kurtzman C.P."/>
            <person name="Blackwell M."/>
            <person name="Grigoriev I.V."/>
            <person name="Jeffries T.W."/>
        </authorList>
    </citation>
    <scope>NUCLEOTIDE SEQUENCE [LARGE SCALE GENOMIC DNA]</scope>
    <source>
        <strain evidence="3 4">NRRL YB-4993</strain>
    </source>
</reference>
<evidence type="ECO:0000256" key="1">
    <source>
        <dbReference type="ARBA" id="ARBA00022801"/>
    </source>
</evidence>
<evidence type="ECO:0000259" key="2">
    <source>
        <dbReference type="PROSITE" id="PS50263"/>
    </source>
</evidence>
<dbReference type="InterPro" id="IPR036526">
    <property type="entry name" value="C-N_Hydrolase_sf"/>
</dbReference>
<dbReference type="Pfam" id="PF00795">
    <property type="entry name" value="CN_hydrolase"/>
    <property type="match status" value="1"/>
</dbReference>
<sequence>MSTKLRIAVGQMCSSSNVRMNSRVVCKLIDRAVERKAKVLFLPEASDYISRDAAHSVSLAKQTKADFINIIQKKLQSVLSKQSLGALCVAVGVHEPTKGVNKDTKVQNNQLWISELGVIEQRYQKIHLFDINIPNGPIFQESRSVEAGNKILCPFPISDNAPGFKVGFSICYDIRFPELAARLRQMGANILTYPSAFTTKTGEAHWLELGRARAIDSQCYVVMAAQCGEHDIYADILEGKEKLDNNPQGNRTKRVSYGQSVIFGPWGDILAKGPTYLEAECSDAVDAEGDYYEIFDAEINLENLEKIRTNLPVFSHRRPDVYSS</sequence>
<dbReference type="RefSeq" id="XP_018711681.1">
    <property type="nucleotide sequence ID" value="XM_018857525.1"/>
</dbReference>
<protein>
    <submittedName>
        <fullName evidence="3">Carbon-nitrogen hydrolase</fullName>
    </submittedName>
</protein>
<dbReference type="OrthoDB" id="10250282at2759"/>
<proteinExistence type="predicted"/>
<dbReference type="Gene3D" id="3.60.110.10">
    <property type="entry name" value="Carbon-nitrogen hydrolase"/>
    <property type="match status" value="1"/>
</dbReference>
<dbReference type="GeneID" id="30030501"/>
<organism evidence="3 4">
    <name type="scientific">Metschnikowia bicuspidata var. bicuspidata NRRL YB-4993</name>
    <dbReference type="NCBI Taxonomy" id="869754"/>
    <lineage>
        <taxon>Eukaryota</taxon>
        <taxon>Fungi</taxon>
        <taxon>Dikarya</taxon>
        <taxon>Ascomycota</taxon>
        <taxon>Saccharomycotina</taxon>
        <taxon>Pichiomycetes</taxon>
        <taxon>Metschnikowiaceae</taxon>
        <taxon>Metschnikowia</taxon>
    </lineage>
</organism>
<dbReference type="PANTHER" id="PTHR23088:SF27">
    <property type="entry name" value="DEAMINATED GLUTATHIONE AMIDASE"/>
    <property type="match status" value="1"/>
</dbReference>
<accession>A0A1A0HAY4</accession>
<dbReference type="AlphaFoldDB" id="A0A1A0HAY4"/>
<dbReference type="InterPro" id="IPR045254">
    <property type="entry name" value="Nit1/2_C-N_Hydrolase"/>
</dbReference>
<feature type="domain" description="CN hydrolase" evidence="2">
    <location>
        <begin position="5"/>
        <end position="291"/>
    </location>
</feature>
<dbReference type="EMBL" id="LXTC01000003">
    <property type="protein sequence ID" value="OBA21171.1"/>
    <property type="molecule type" value="Genomic_DNA"/>
</dbReference>
<dbReference type="Proteomes" id="UP000092555">
    <property type="component" value="Unassembled WGS sequence"/>
</dbReference>
<dbReference type="PROSITE" id="PS01227">
    <property type="entry name" value="UPF0012"/>
    <property type="match status" value="1"/>
</dbReference>
<dbReference type="PANTHER" id="PTHR23088">
    <property type="entry name" value="NITRILASE-RELATED"/>
    <property type="match status" value="1"/>
</dbReference>
<gene>
    <name evidence="3" type="ORF">METBIDRAFT_42300</name>
</gene>
<name>A0A1A0HAY4_9ASCO</name>
<dbReference type="CDD" id="cd07572">
    <property type="entry name" value="nit"/>
    <property type="match status" value="1"/>
</dbReference>